<comment type="similarity">
    <text evidence="8">Belongs to the NhaC Na(+)/H(+) (TC 2.A.35) antiporter family.</text>
</comment>
<proteinExistence type="inferred from homology"/>
<dbReference type="GO" id="GO:0015297">
    <property type="term" value="F:antiporter activity"/>
    <property type="evidence" value="ECO:0007669"/>
    <property type="project" value="UniProtKB-KW"/>
</dbReference>
<evidence type="ECO:0000256" key="6">
    <source>
        <dbReference type="ARBA" id="ARBA00022989"/>
    </source>
</evidence>
<feature type="transmembrane region" description="Helical" evidence="9">
    <location>
        <begin position="111"/>
        <end position="144"/>
    </location>
</feature>
<dbReference type="NCBIfam" id="TIGR00931">
    <property type="entry name" value="antiport_nhaC"/>
    <property type="match status" value="1"/>
</dbReference>
<feature type="transmembrane region" description="Helical" evidence="9">
    <location>
        <begin position="66"/>
        <end position="91"/>
    </location>
</feature>
<feature type="transmembrane region" description="Helical" evidence="9">
    <location>
        <begin position="258"/>
        <end position="276"/>
    </location>
</feature>
<gene>
    <name evidence="11" type="ORF">SAMN05192534_10578</name>
</gene>
<dbReference type="STRING" id="568899.SAMN05192534_10578"/>
<evidence type="ECO:0000256" key="7">
    <source>
        <dbReference type="ARBA" id="ARBA00023136"/>
    </source>
</evidence>
<keyword evidence="7 9" id="KW-0472">Membrane</keyword>
<protein>
    <submittedName>
        <fullName evidence="11">Putative tyrosine permease, NhaC family</fullName>
    </submittedName>
</protein>
<sequence length="460" mass="49671">MEGNVEQPRVTRIEALLIILGILFIIGISLIVFAADPHIPIFLALLLLIGYSMIKKVNWKVTEKGIIQGVASGIIPILIFMFIGVLISVWVSAGTIPTLIYYSFHLISMEWFLPSVFVATAVIGICIGSSFTTASTIGVSFMALGGMLELDPAMTAGAVVSGALVGDKMSPLSDTTNLAASVSKVDLFEHIRHLLWTTVPLFVIAFIFYTIIGQSPVEADMQTINVLMNDLHESFLVHPATLLPAAVIVILAVRRVSAIPSMAAGIVMGIVVTMFVQPDYSVGDYMTFMQDGFVLESGNDQLDEMLSRGGIQDMMWSVSLLILTLSMGGVLSELGIIEKLLEALSSMVKTTGRLVLSTALTGIGINISLGEQYMSVILTGEAFEQRYEQMGIKRKNLSRVLENAGTLINPLIPYGVSGVFMASVLGVDVLQYLPYALFCLLGPAIVILYGFAGFQIDEKK</sequence>
<comment type="subcellular location">
    <subcellularLocation>
        <location evidence="1">Cell membrane</location>
        <topology evidence="1">Multi-pass membrane protein</topology>
    </subcellularLocation>
</comment>
<evidence type="ECO:0000256" key="1">
    <source>
        <dbReference type="ARBA" id="ARBA00004651"/>
    </source>
</evidence>
<keyword evidence="4" id="KW-1003">Cell membrane</keyword>
<feature type="transmembrane region" description="Helical" evidence="9">
    <location>
        <begin position="12"/>
        <end position="32"/>
    </location>
</feature>
<dbReference type="PANTHER" id="PTHR33451">
    <property type="entry name" value="MALATE-2H(+)/NA(+)-LACTATE ANTIPORTER"/>
    <property type="match status" value="1"/>
</dbReference>
<keyword evidence="12" id="KW-1185">Reference proteome</keyword>
<dbReference type="OrthoDB" id="9762978at2"/>
<evidence type="ECO:0000256" key="4">
    <source>
        <dbReference type="ARBA" id="ARBA00022475"/>
    </source>
</evidence>
<dbReference type="Pfam" id="PF03553">
    <property type="entry name" value="Na_H_antiporter"/>
    <property type="match status" value="1"/>
</dbReference>
<dbReference type="EMBL" id="FNDK01000005">
    <property type="protein sequence ID" value="SDH41027.1"/>
    <property type="molecule type" value="Genomic_DNA"/>
</dbReference>
<dbReference type="RefSeq" id="WP_091272165.1">
    <property type="nucleotide sequence ID" value="NZ_FNDK01000005.1"/>
</dbReference>
<feature type="transmembrane region" description="Helical" evidence="9">
    <location>
        <begin position="404"/>
        <end position="426"/>
    </location>
</feature>
<reference evidence="11 12" key="1">
    <citation type="submission" date="2016-10" db="EMBL/GenBank/DDBJ databases">
        <authorList>
            <person name="de Groot N.N."/>
        </authorList>
    </citation>
    <scope>NUCLEOTIDE SEQUENCE [LARGE SCALE GENOMIC DNA]</scope>
    <source>
        <strain evidence="11 12">DSM 21632</strain>
    </source>
</reference>
<organism evidence="11 12">
    <name type="scientific">Alteribacillus persepolensis</name>
    <dbReference type="NCBI Taxonomy" id="568899"/>
    <lineage>
        <taxon>Bacteria</taxon>
        <taxon>Bacillati</taxon>
        <taxon>Bacillota</taxon>
        <taxon>Bacilli</taxon>
        <taxon>Bacillales</taxon>
        <taxon>Bacillaceae</taxon>
        <taxon>Alteribacillus</taxon>
    </lineage>
</organism>
<evidence type="ECO:0000259" key="10">
    <source>
        <dbReference type="Pfam" id="PF03553"/>
    </source>
</evidence>
<evidence type="ECO:0000256" key="9">
    <source>
        <dbReference type="SAM" id="Phobius"/>
    </source>
</evidence>
<dbReference type="AlphaFoldDB" id="A0A1G8C668"/>
<accession>A0A1G8C668</accession>
<feature type="transmembrane region" description="Helical" evidence="9">
    <location>
        <begin position="314"/>
        <end position="337"/>
    </location>
</feature>
<dbReference type="InterPro" id="IPR052180">
    <property type="entry name" value="NhaC_Na-H+_Antiporter"/>
</dbReference>
<keyword evidence="6 9" id="KW-1133">Transmembrane helix</keyword>
<evidence type="ECO:0000313" key="12">
    <source>
        <dbReference type="Proteomes" id="UP000199163"/>
    </source>
</evidence>
<dbReference type="InterPro" id="IPR004770">
    <property type="entry name" value="Na/H_antiport_NhaC"/>
</dbReference>
<dbReference type="Proteomes" id="UP000199163">
    <property type="component" value="Unassembled WGS sequence"/>
</dbReference>
<evidence type="ECO:0000256" key="5">
    <source>
        <dbReference type="ARBA" id="ARBA00022692"/>
    </source>
</evidence>
<name>A0A1G8C668_9BACI</name>
<keyword evidence="2" id="KW-0813">Transport</keyword>
<feature type="transmembrane region" description="Helical" evidence="9">
    <location>
        <begin position="235"/>
        <end position="253"/>
    </location>
</feature>
<keyword evidence="3" id="KW-0050">Antiport</keyword>
<keyword evidence="5 9" id="KW-0812">Transmembrane</keyword>
<evidence type="ECO:0000256" key="8">
    <source>
        <dbReference type="ARBA" id="ARBA00038435"/>
    </source>
</evidence>
<feature type="transmembrane region" description="Helical" evidence="9">
    <location>
        <begin position="432"/>
        <end position="454"/>
    </location>
</feature>
<feature type="transmembrane region" description="Helical" evidence="9">
    <location>
        <begin position="194"/>
        <end position="215"/>
    </location>
</feature>
<dbReference type="GO" id="GO:0005886">
    <property type="term" value="C:plasma membrane"/>
    <property type="evidence" value="ECO:0007669"/>
    <property type="project" value="UniProtKB-SubCell"/>
</dbReference>
<dbReference type="InterPro" id="IPR018461">
    <property type="entry name" value="Na/H_Antiport_NhaC-like_C"/>
</dbReference>
<evidence type="ECO:0000256" key="3">
    <source>
        <dbReference type="ARBA" id="ARBA00022449"/>
    </source>
</evidence>
<evidence type="ECO:0000313" key="11">
    <source>
        <dbReference type="EMBL" id="SDH41027.1"/>
    </source>
</evidence>
<dbReference type="PANTHER" id="PTHR33451:SF6">
    <property type="entry name" value="NA(+)_H(+) ANTIPORTER NHAC"/>
    <property type="match status" value="1"/>
</dbReference>
<feature type="transmembrane region" description="Helical" evidence="9">
    <location>
        <begin position="38"/>
        <end position="54"/>
    </location>
</feature>
<evidence type="ECO:0000256" key="2">
    <source>
        <dbReference type="ARBA" id="ARBA00022448"/>
    </source>
</evidence>
<feature type="domain" description="Na+/H+ antiporter NhaC-like C-terminal" evidence="10">
    <location>
        <begin position="162"/>
        <end position="454"/>
    </location>
</feature>